<proteinExistence type="predicted"/>
<keyword evidence="4" id="KW-1185">Reference proteome</keyword>
<dbReference type="EMBL" id="CP149822">
    <property type="protein sequence ID" value="WZN40897.1"/>
    <property type="molecule type" value="Genomic_DNA"/>
</dbReference>
<name>A0ABZ2YNL1_9BACT</name>
<gene>
    <name evidence="3" type="ORF">WJU16_23315</name>
</gene>
<feature type="domain" description="DUF3823" evidence="1">
    <location>
        <begin position="30"/>
        <end position="123"/>
    </location>
</feature>
<feature type="domain" description="DUF3823" evidence="2">
    <location>
        <begin position="126"/>
        <end position="232"/>
    </location>
</feature>
<dbReference type="Pfam" id="PF12866">
    <property type="entry name" value="DUF3823"/>
    <property type="match status" value="1"/>
</dbReference>
<evidence type="ECO:0000313" key="4">
    <source>
        <dbReference type="Proteomes" id="UP001485459"/>
    </source>
</evidence>
<dbReference type="Gene3D" id="2.60.40.2060">
    <property type="match status" value="1"/>
</dbReference>
<protein>
    <submittedName>
        <fullName evidence="3">DUF3823 domain-containing protein</fullName>
    </submittedName>
</protein>
<dbReference type="PROSITE" id="PS51257">
    <property type="entry name" value="PROKAR_LIPOPROTEIN"/>
    <property type="match status" value="1"/>
</dbReference>
<evidence type="ECO:0000259" key="2">
    <source>
        <dbReference type="Pfam" id="PF18003"/>
    </source>
</evidence>
<reference evidence="4" key="1">
    <citation type="submission" date="2024-03" db="EMBL/GenBank/DDBJ databases">
        <title>Chitinophaga horti sp. nov., isolated from garden soil.</title>
        <authorList>
            <person name="Lee D.S."/>
            <person name="Han D.M."/>
            <person name="Baek J.H."/>
            <person name="Choi D.G."/>
            <person name="Jeon J.H."/>
            <person name="Jeon C.O."/>
        </authorList>
    </citation>
    <scope>NUCLEOTIDE SEQUENCE [LARGE SCALE GENOMIC DNA]</scope>
    <source>
        <strain evidence="4">GPA1</strain>
    </source>
</reference>
<dbReference type="Proteomes" id="UP001485459">
    <property type="component" value="Chromosome"/>
</dbReference>
<dbReference type="Pfam" id="PF18003">
    <property type="entry name" value="DUF3823_C"/>
    <property type="match status" value="1"/>
</dbReference>
<organism evidence="3 4">
    <name type="scientific">Chitinophaga pollutisoli</name>
    <dbReference type="NCBI Taxonomy" id="3133966"/>
    <lineage>
        <taxon>Bacteria</taxon>
        <taxon>Pseudomonadati</taxon>
        <taxon>Bacteroidota</taxon>
        <taxon>Chitinophagia</taxon>
        <taxon>Chitinophagales</taxon>
        <taxon>Chitinophagaceae</taxon>
        <taxon>Chitinophaga</taxon>
    </lineage>
</organism>
<dbReference type="InterPro" id="IPR024278">
    <property type="entry name" value="DUF3823_N"/>
</dbReference>
<evidence type="ECO:0000313" key="3">
    <source>
        <dbReference type="EMBL" id="WZN40897.1"/>
    </source>
</evidence>
<dbReference type="InterPro" id="IPR041186">
    <property type="entry name" value="DUF3823_C"/>
</dbReference>
<sequence>MKKLCSYILPLVALLAASCKKDNFDPPQARLHGRLVYQGEGIPLEFNQVPFQLYQFGFGKVGPVSNTTFTQDGAYSVLLFEGEYKLTVPNGQGPFLWKKQPDGRPDSITVQMKGDQQLDLEVTPFYMIRNVQMAAAANKVTATFGLEKIVNGADGKNVERVNLYINKTAFVSAGGDYSIASSQRGGGAITDPANISMEVTVPALVPAQSYIYARVGLKLQGVEDMIFSPVTKINL</sequence>
<accession>A0ABZ2YNL1</accession>
<dbReference type="Gene3D" id="2.60.40.1120">
    <property type="entry name" value="Carboxypeptidase-like, regulatory domain"/>
    <property type="match status" value="1"/>
</dbReference>
<evidence type="ECO:0000259" key="1">
    <source>
        <dbReference type="Pfam" id="PF12866"/>
    </source>
</evidence>
<dbReference type="RefSeq" id="WP_341835761.1">
    <property type="nucleotide sequence ID" value="NZ_CP149822.1"/>
</dbReference>